<gene>
    <name evidence="7" type="ORF">GCM10009114_36740</name>
</gene>
<keyword evidence="3 6" id="KW-0812">Transmembrane</keyword>
<evidence type="ECO:0000256" key="3">
    <source>
        <dbReference type="ARBA" id="ARBA00022692"/>
    </source>
</evidence>
<name>A0ABN1LU85_9ALTE</name>
<feature type="transmembrane region" description="Helical" evidence="6">
    <location>
        <begin position="29"/>
        <end position="51"/>
    </location>
</feature>
<reference evidence="7 8" key="1">
    <citation type="journal article" date="2019" name="Int. J. Syst. Evol. Microbiol.">
        <title>The Global Catalogue of Microorganisms (GCM) 10K type strain sequencing project: providing services to taxonomists for standard genome sequencing and annotation.</title>
        <authorList>
            <consortium name="The Broad Institute Genomics Platform"/>
            <consortium name="The Broad Institute Genome Sequencing Center for Infectious Disease"/>
            <person name="Wu L."/>
            <person name="Ma J."/>
        </authorList>
    </citation>
    <scope>NUCLEOTIDE SEQUENCE [LARGE SCALE GENOMIC DNA]</scope>
    <source>
        <strain evidence="7 8">JCM 15896</strain>
    </source>
</reference>
<evidence type="ECO:0000313" key="7">
    <source>
        <dbReference type="EMBL" id="GAA0860261.1"/>
    </source>
</evidence>
<keyword evidence="8" id="KW-1185">Reference proteome</keyword>
<sequence>MAFKVLYIQSAVVLIISISTLLLSNSHSALAVLFGGLMNILPNAVFALLAFRYSGASQNELVVRSFSQGAKLKMILTVILAVIAFYGLNLAPLVLFSSFIVMTLCHWVATVIVQTTTER</sequence>
<comment type="caution">
    <text evidence="7">The sequence shown here is derived from an EMBL/GenBank/DDBJ whole genome shotgun (WGS) entry which is preliminary data.</text>
</comment>
<dbReference type="Pfam" id="PF03899">
    <property type="entry name" value="ATP-synt_I"/>
    <property type="match status" value="1"/>
</dbReference>
<keyword evidence="4 6" id="KW-1133">Transmembrane helix</keyword>
<dbReference type="EMBL" id="BAAAFD010000021">
    <property type="protein sequence ID" value="GAA0860261.1"/>
    <property type="molecule type" value="Genomic_DNA"/>
</dbReference>
<organism evidence="7 8">
    <name type="scientific">Aliiglaciecola litoralis</name>
    <dbReference type="NCBI Taxonomy" id="582857"/>
    <lineage>
        <taxon>Bacteria</taxon>
        <taxon>Pseudomonadati</taxon>
        <taxon>Pseudomonadota</taxon>
        <taxon>Gammaproteobacteria</taxon>
        <taxon>Alteromonadales</taxon>
        <taxon>Alteromonadaceae</taxon>
        <taxon>Aliiglaciecola</taxon>
    </lineage>
</organism>
<proteinExistence type="predicted"/>
<feature type="transmembrane region" description="Helical" evidence="6">
    <location>
        <begin position="72"/>
        <end position="88"/>
    </location>
</feature>
<evidence type="ECO:0000256" key="6">
    <source>
        <dbReference type="SAM" id="Phobius"/>
    </source>
</evidence>
<comment type="subcellular location">
    <subcellularLocation>
        <location evidence="1">Cell membrane</location>
        <topology evidence="1">Multi-pass membrane protein</topology>
    </subcellularLocation>
</comment>
<protein>
    <recommendedName>
        <fullName evidence="9">ATP synthase protein I</fullName>
    </recommendedName>
</protein>
<evidence type="ECO:0000256" key="5">
    <source>
        <dbReference type="ARBA" id="ARBA00023136"/>
    </source>
</evidence>
<keyword evidence="2" id="KW-1003">Cell membrane</keyword>
<feature type="transmembrane region" description="Helical" evidence="6">
    <location>
        <begin position="5"/>
        <end position="23"/>
    </location>
</feature>
<accession>A0ABN1LU85</accession>
<evidence type="ECO:0008006" key="9">
    <source>
        <dbReference type="Google" id="ProtNLM"/>
    </source>
</evidence>
<evidence type="ECO:0000256" key="1">
    <source>
        <dbReference type="ARBA" id="ARBA00004651"/>
    </source>
</evidence>
<evidence type="ECO:0000256" key="4">
    <source>
        <dbReference type="ARBA" id="ARBA00022989"/>
    </source>
</evidence>
<dbReference type="Proteomes" id="UP001500359">
    <property type="component" value="Unassembled WGS sequence"/>
</dbReference>
<evidence type="ECO:0000313" key="8">
    <source>
        <dbReference type="Proteomes" id="UP001500359"/>
    </source>
</evidence>
<evidence type="ECO:0000256" key="2">
    <source>
        <dbReference type="ARBA" id="ARBA00022475"/>
    </source>
</evidence>
<keyword evidence="5 6" id="KW-0472">Membrane</keyword>
<dbReference type="InterPro" id="IPR005598">
    <property type="entry name" value="ATP_synth_I"/>
</dbReference>